<dbReference type="NCBIfam" id="NF006088">
    <property type="entry name" value="PRK08238.1"/>
    <property type="match status" value="1"/>
</dbReference>
<dbReference type="SUPFAM" id="SSF56784">
    <property type="entry name" value="HAD-like"/>
    <property type="match status" value="1"/>
</dbReference>
<evidence type="ECO:0000256" key="5">
    <source>
        <dbReference type="ARBA" id="ARBA00023136"/>
    </source>
</evidence>
<organism evidence="7 8">
    <name type="scientific">Marivivens niveibacter</name>
    <dbReference type="NCBI Taxonomy" id="1930667"/>
    <lineage>
        <taxon>Bacteria</taxon>
        <taxon>Pseudomonadati</taxon>
        <taxon>Pseudomonadota</taxon>
        <taxon>Alphaproteobacteria</taxon>
        <taxon>Rhodobacterales</taxon>
        <taxon>Paracoccaceae</taxon>
        <taxon>Marivivens group</taxon>
        <taxon>Marivivens</taxon>
    </lineage>
</organism>
<feature type="transmembrane region" description="Helical" evidence="6">
    <location>
        <begin position="215"/>
        <end position="234"/>
    </location>
</feature>
<evidence type="ECO:0000256" key="4">
    <source>
        <dbReference type="ARBA" id="ARBA00022989"/>
    </source>
</evidence>
<feature type="transmembrane region" description="Helical" evidence="6">
    <location>
        <begin position="334"/>
        <end position="352"/>
    </location>
</feature>
<evidence type="ECO:0000256" key="1">
    <source>
        <dbReference type="ARBA" id="ARBA00004141"/>
    </source>
</evidence>
<dbReference type="AlphaFoldDB" id="A0A251WXM1"/>
<keyword evidence="2" id="KW-1003">Cell membrane</keyword>
<feature type="transmembrane region" description="Helical" evidence="6">
    <location>
        <begin position="254"/>
        <end position="278"/>
    </location>
</feature>
<feature type="transmembrane region" description="Helical" evidence="6">
    <location>
        <begin position="412"/>
        <end position="429"/>
    </location>
</feature>
<dbReference type="Gene3D" id="1.10.357.140">
    <property type="entry name" value="UbiA prenyltransferase"/>
    <property type="match status" value="1"/>
</dbReference>
<dbReference type="Gene3D" id="3.40.50.1000">
    <property type="entry name" value="HAD superfamily/HAD-like"/>
    <property type="match status" value="1"/>
</dbReference>
<dbReference type="InterPro" id="IPR023214">
    <property type="entry name" value="HAD_sf"/>
</dbReference>
<dbReference type="PANTHER" id="PTHR11048:SF5">
    <property type="entry name" value="DECAPRENYL-PHOSPHATE PHOSPHORIBOSYLTRANSFERASE"/>
    <property type="match status" value="1"/>
</dbReference>
<name>A0A251WXM1_9RHOB</name>
<dbReference type="InterPro" id="IPR044878">
    <property type="entry name" value="UbiA_sf"/>
</dbReference>
<protein>
    <submittedName>
        <fullName evidence="7">Prenyltransferase</fullName>
    </submittedName>
</protein>
<evidence type="ECO:0000256" key="2">
    <source>
        <dbReference type="ARBA" id="ARBA00022475"/>
    </source>
</evidence>
<dbReference type="InterPro" id="IPR000537">
    <property type="entry name" value="UbiA_prenyltransferase"/>
</dbReference>
<keyword evidence="4 6" id="KW-1133">Transmembrane helix</keyword>
<evidence type="ECO:0000256" key="3">
    <source>
        <dbReference type="ARBA" id="ARBA00022692"/>
    </source>
</evidence>
<dbReference type="InterPro" id="IPR036412">
    <property type="entry name" value="HAD-like_sf"/>
</dbReference>
<dbReference type="GO" id="GO:0005886">
    <property type="term" value="C:plasma membrane"/>
    <property type="evidence" value="ECO:0007669"/>
    <property type="project" value="TreeGrafter"/>
</dbReference>
<comment type="caution">
    <text evidence="7">The sequence shown here is derived from an EMBL/GenBank/DDBJ whole genome shotgun (WGS) entry which is preliminary data.</text>
</comment>
<keyword evidence="7" id="KW-0808">Transferase</keyword>
<feature type="transmembrane region" description="Helical" evidence="6">
    <location>
        <begin position="450"/>
        <end position="469"/>
    </location>
</feature>
<feature type="transmembrane region" description="Helical" evidence="6">
    <location>
        <begin position="309"/>
        <end position="328"/>
    </location>
</feature>
<dbReference type="InterPro" id="IPR039653">
    <property type="entry name" value="Prenyltransferase"/>
</dbReference>
<accession>A0A251WXM1</accession>
<dbReference type="OrthoDB" id="9803632at2"/>
<evidence type="ECO:0000313" key="7">
    <source>
        <dbReference type="EMBL" id="OUD08885.1"/>
    </source>
</evidence>
<feature type="transmembrane region" description="Helical" evidence="6">
    <location>
        <begin position="284"/>
        <end position="302"/>
    </location>
</feature>
<keyword evidence="3 6" id="KW-0812">Transmembrane</keyword>
<keyword evidence="8" id="KW-1185">Reference proteome</keyword>
<evidence type="ECO:0000256" key="6">
    <source>
        <dbReference type="SAM" id="Phobius"/>
    </source>
</evidence>
<dbReference type="GO" id="GO:0009247">
    <property type="term" value="P:glycolipid biosynthetic process"/>
    <property type="evidence" value="ECO:0007669"/>
    <property type="project" value="TreeGrafter"/>
</dbReference>
<gene>
    <name evidence="7" type="ORF">BVC71_09185</name>
</gene>
<reference evidence="7 8" key="1">
    <citation type="submission" date="2016-12" db="EMBL/GenBank/DDBJ databases">
        <title>The draft genome sequence of HSLHS2.</title>
        <authorList>
            <person name="Hu D."/>
            <person name="Wang L."/>
            <person name="Shao Z."/>
        </authorList>
    </citation>
    <scope>NUCLEOTIDE SEQUENCE [LARGE SCALE GENOMIC DNA]</scope>
    <source>
        <strain evidence="7">MCCC 1A06712</strain>
    </source>
</reference>
<dbReference type="CDD" id="cd13963">
    <property type="entry name" value="PT_UbiA_2"/>
    <property type="match status" value="1"/>
</dbReference>
<feature type="transmembrane region" description="Helical" evidence="6">
    <location>
        <begin position="380"/>
        <end position="400"/>
    </location>
</feature>
<dbReference type="EMBL" id="MSPP01000003">
    <property type="protein sequence ID" value="OUD08885.1"/>
    <property type="molecule type" value="Genomic_DNA"/>
</dbReference>
<evidence type="ECO:0000313" key="8">
    <source>
        <dbReference type="Proteomes" id="UP000194664"/>
    </source>
</evidence>
<comment type="subcellular location">
    <subcellularLocation>
        <location evidence="1">Membrane</location>
        <topology evidence="1">Multi-pass membrane protein</topology>
    </subcellularLocation>
</comment>
<dbReference type="PANTHER" id="PTHR11048">
    <property type="entry name" value="PRENYLTRANSFERASES"/>
    <property type="match status" value="1"/>
</dbReference>
<proteinExistence type="predicted"/>
<dbReference type="Pfam" id="PF01040">
    <property type="entry name" value="UbiA"/>
    <property type="match status" value="1"/>
</dbReference>
<sequence>MTEQKPLVLDIDGTLLRTDMLYENFWAGLGSDAPQTIKAAVSLFRDPAALKSVVYEIAPIRVDLLPVNADVLSMAKDAQSQGRPVILASASDERLVQAVADHYGFDGAIGSKDGHNLKGSNKAAALVERFGEGGFDYAGDHPVDVAIWDKSDRAIVVGGANGAADHYAAERVRHIAAEQKTSEIIRAMRPHQWVKNVLLFLPMIAAHQFDLKTIGLILLGMMSFSFAASCIYIVNDLLDLEADRLHAKKCKRPFAAGTVPIKTGMIVCAALGLSSMLIGAFLGWAFFGVVVLYMILSLGYSLKLKRLRWIDIFTLASLYTIRVVAGAAASQVDASVFMLIFIFPIFVTLGCVKRLTELTLAVDDNRLPGRGYGRPDRPDLLNVAVLGMVGALVIFFLYSFSEQAQTLYPSRWLLWVALIPIFAWLNRMVRLGWYGKQDYDPIVFALKDKRGIGLLLITVSLMFYSAGLWQQWFGF</sequence>
<dbReference type="GO" id="GO:0016765">
    <property type="term" value="F:transferase activity, transferring alkyl or aryl (other than methyl) groups"/>
    <property type="evidence" value="ECO:0007669"/>
    <property type="project" value="InterPro"/>
</dbReference>
<keyword evidence="5 6" id="KW-0472">Membrane</keyword>
<dbReference type="RefSeq" id="WP_086451373.1">
    <property type="nucleotide sequence ID" value="NZ_MSPP01000003.1"/>
</dbReference>
<dbReference type="Proteomes" id="UP000194664">
    <property type="component" value="Unassembled WGS sequence"/>
</dbReference>